<dbReference type="GO" id="GO:0006783">
    <property type="term" value="P:heme biosynthetic process"/>
    <property type="evidence" value="ECO:0007669"/>
    <property type="project" value="UniProtKB-UniRule"/>
</dbReference>
<name>A0A1X7KN22_9BACT</name>
<evidence type="ECO:0000313" key="9">
    <source>
        <dbReference type="EMBL" id="SMG42881.1"/>
    </source>
</evidence>
<dbReference type="InterPro" id="IPR033659">
    <property type="entry name" value="Ferrochelatase_N"/>
</dbReference>
<dbReference type="AlphaFoldDB" id="A0A1X7KN22"/>
<sequence>MQVIEANMKKSNHGKTGVLLVNLGTPDSTKTSDVRKYLREFLMDKRVIDIPFLLRWMLVNLIIAPFRAPKSAKEYRKLWVERGSPLKFYGEDVKELLQNELDENYVVALGMRYQSPSIKNALEELRNHKVAKIIVVPLFPQYASATSGSVHDKVMEIVQEWQIIPQLNFISTFVEEPGFYKTFASLGKKYLDKHKYDHVIFSFHGLPERQIRKGSVDNYCKLGSCCNVYHDKNRFCYRAQCFQTARLIANELNLSEDQYTVTFQSRLGNDPWIKPYTDEVLKDLPKEGKKSVLAFSPAFVSDCLETTIEVGEEFKEEFEEAGGERWDLVESLNDNKDWVETLKSLVLRN</sequence>
<keyword evidence="7" id="KW-0479">Metal-binding</keyword>
<evidence type="ECO:0000256" key="3">
    <source>
        <dbReference type="ARBA" id="ARBA00023133"/>
    </source>
</evidence>
<evidence type="ECO:0000313" key="10">
    <source>
        <dbReference type="Proteomes" id="UP000193804"/>
    </source>
</evidence>
<dbReference type="NCBIfam" id="TIGR00109">
    <property type="entry name" value="hemH"/>
    <property type="match status" value="1"/>
</dbReference>
<dbReference type="PANTHER" id="PTHR11108">
    <property type="entry name" value="FERROCHELATASE"/>
    <property type="match status" value="1"/>
</dbReference>
<dbReference type="CDD" id="cd03411">
    <property type="entry name" value="Ferrochelatase_N"/>
    <property type="match status" value="1"/>
</dbReference>
<organism evidence="9 10">
    <name type="scientific">Marivirga sericea</name>
    <dbReference type="NCBI Taxonomy" id="1028"/>
    <lineage>
        <taxon>Bacteria</taxon>
        <taxon>Pseudomonadati</taxon>
        <taxon>Bacteroidota</taxon>
        <taxon>Cytophagia</taxon>
        <taxon>Cytophagales</taxon>
        <taxon>Marivirgaceae</taxon>
        <taxon>Marivirga</taxon>
    </lineage>
</organism>
<dbReference type="GO" id="GO:0005737">
    <property type="term" value="C:cytoplasm"/>
    <property type="evidence" value="ECO:0007669"/>
    <property type="project" value="UniProtKB-SubCell"/>
</dbReference>
<reference evidence="10" key="1">
    <citation type="submission" date="2017-04" db="EMBL/GenBank/DDBJ databases">
        <authorList>
            <person name="Varghese N."/>
            <person name="Submissions S."/>
        </authorList>
    </citation>
    <scope>NUCLEOTIDE SEQUENCE [LARGE SCALE GENOMIC DNA]</scope>
    <source>
        <strain evidence="10">DSM 4125</strain>
    </source>
</reference>
<dbReference type="GO" id="GO:0004325">
    <property type="term" value="F:ferrochelatase activity"/>
    <property type="evidence" value="ECO:0007669"/>
    <property type="project" value="UniProtKB-UniRule"/>
</dbReference>
<keyword evidence="3 7" id="KW-0350">Heme biosynthesis</keyword>
<evidence type="ECO:0000256" key="4">
    <source>
        <dbReference type="ARBA" id="ARBA00023239"/>
    </source>
</evidence>
<dbReference type="Pfam" id="PF00762">
    <property type="entry name" value="Ferrochelatase"/>
    <property type="match status" value="1"/>
</dbReference>
<feature type="binding site" evidence="7">
    <location>
        <position position="305"/>
    </location>
    <ligand>
        <name>Fe(2+)</name>
        <dbReference type="ChEBI" id="CHEBI:29033"/>
    </ligand>
</feature>
<gene>
    <name evidence="7" type="primary">hemH</name>
    <name evidence="9" type="ORF">SAMN05661096_02947</name>
</gene>
<dbReference type="UniPathway" id="UPA00252">
    <property type="reaction ID" value="UER00325"/>
</dbReference>
<comment type="catalytic activity">
    <reaction evidence="7">
        <text>heme b + 2 H(+) = protoporphyrin IX + Fe(2+)</text>
        <dbReference type="Rhea" id="RHEA:22584"/>
        <dbReference type="ChEBI" id="CHEBI:15378"/>
        <dbReference type="ChEBI" id="CHEBI:29033"/>
        <dbReference type="ChEBI" id="CHEBI:57306"/>
        <dbReference type="ChEBI" id="CHEBI:60344"/>
        <dbReference type="EC" id="4.98.1.1"/>
    </reaction>
</comment>
<proteinExistence type="inferred from homology"/>
<keyword evidence="7" id="KW-0963">Cytoplasm</keyword>
<keyword evidence="10" id="KW-1185">Reference proteome</keyword>
<comment type="pathway">
    <text evidence="7">Porphyrin-containing compound metabolism; protoheme biosynthesis; protoheme from protoporphyrin-IX: step 1/1.</text>
</comment>
<dbReference type="InterPro" id="IPR001015">
    <property type="entry name" value="Ferrochelatase"/>
</dbReference>
<comment type="function">
    <text evidence="7">Catalyzes the ferrous insertion into protoporphyrin IX.</text>
</comment>
<feature type="binding site" evidence="7">
    <location>
        <position position="204"/>
    </location>
    <ligand>
        <name>Fe(2+)</name>
        <dbReference type="ChEBI" id="CHEBI:29033"/>
    </ligand>
</feature>
<comment type="similarity">
    <text evidence="1 7 8">Belongs to the ferrochelatase family.</text>
</comment>
<dbReference type="EC" id="4.98.1.1" evidence="7"/>
<keyword evidence="4 7" id="KW-0456">Lyase</keyword>
<dbReference type="Gene3D" id="3.40.50.1400">
    <property type="match status" value="2"/>
</dbReference>
<dbReference type="EMBL" id="FXAW01000006">
    <property type="protein sequence ID" value="SMG42881.1"/>
    <property type="molecule type" value="Genomic_DNA"/>
</dbReference>
<dbReference type="SUPFAM" id="SSF53800">
    <property type="entry name" value="Chelatase"/>
    <property type="match status" value="1"/>
</dbReference>
<evidence type="ECO:0000256" key="5">
    <source>
        <dbReference type="ARBA" id="ARBA00023244"/>
    </source>
</evidence>
<dbReference type="CDD" id="cd00419">
    <property type="entry name" value="Ferrochelatase_C"/>
    <property type="match status" value="1"/>
</dbReference>
<accession>A0A1X7KN22</accession>
<dbReference type="GO" id="GO:0046872">
    <property type="term" value="F:metal ion binding"/>
    <property type="evidence" value="ECO:0007669"/>
    <property type="project" value="UniProtKB-KW"/>
</dbReference>
<keyword evidence="5 7" id="KW-0627">Porphyrin biosynthesis</keyword>
<dbReference type="Proteomes" id="UP000193804">
    <property type="component" value="Unassembled WGS sequence"/>
</dbReference>
<dbReference type="STRING" id="1028.SAMN05661096_02947"/>
<dbReference type="InterPro" id="IPR033644">
    <property type="entry name" value="Ferrochelatase_C"/>
</dbReference>
<evidence type="ECO:0000256" key="7">
    <source>
        <dbReference type="HAMAP-Rule" id="MF_00323"/>
    </source>
</evidence>
<keyword evidence="2 7" id="KW-0408">Iron</keyword>
<dbReference type="PANTHER" id="PTHR11108:SF1">
    <property type="entry name" value="FERROCHELATASE, MITOCHONDRIAL"/>
    <property type="match status" value="1"/>
</dbReference>
<dbReference type="HAMAP" id="MF_00323">
    <property type="entry name" value="Ferrochelatase"/>
    <property type="match status" value="1"/>
</dbReference>
<comment type="subcellular location">
    <subcellularLocation>
        <location evidence="7">Cytoplasm</location>
    </subcellularLocation>
</comment>
<protein>
    <recommendedName>
        <fullName evidence="7">Ferrochelatase</fullName>
        <ecNumber evidence="7">4.98.1.1</ecNumber>
    </recommendedName>
    <alternativeName>
        <fullName evidence="7">Heme synthase</fullName>
    </alternativeName>
    <alternativeName>
        <fullName evidence="7">Protoheme ferro-lyase</fullName>
    </alternativeName>
</protein>
<comment type="catalytic activity">
    <reaction evidence="6">
        <text>Fe-coproporphyrin III + 2 H(+) = coproporphyrin III + Fe(2+)</text>
        <dbReference type="Rhea" id="RHEA:49572"/>
        <dbReference type="ChEBI" id="CHEBI:15378"/>
        <dbReference type="ChEBI" id="CHEBI:29033"/>
        <dbReference type="ChEBI" id="CHEBI:68438"/>
        <dbReference type="ChEBI" id="CHEBI:131725"/>
        <dbReference type="EC" id="4.99.1.9"/>
    </reaction>
    <physiologicalReaction direction="right-to-left" evidence="6">
        <dbReference type="Rhea" id="RHEA:49574"/>
    </physiologicalReaction>
</comment>
<evidence type="ECO:0000256" key="2">
    <source>
        <dbReference type="ARBA" id="ARBA00023004"/>
    </source>
</evidence>
<evidence type="ECO:0000256" key="1">
    <source>
        <dbReference type="ARBA" id="ARBA00007718"/>
    </source>
</evidence>
<evidence type="ECO:0000256" key="8">
    <source>
        <dbReference type="RuleBase" id="RU004185"/>
    </source>
</evidence>
<evidence type="ECO:0000256" key="6">
    <source>
        <dbReference type="ARBA" id="ARBA00024536"/>
    </source>
</evidence>